<dbReference type="SUPFAM" id="SSF55811">
    <property type="entry name" value="Nudix"/>
    <property type="match status" value="1"/>
</dbReference>
<proteinExistence type="inferred from homology"/>
<reference evidence="7 8" key="1">
    <citation type="submission" date="2024-09" db="EMBL/GenBank/DDBJ databases">
        <authorList>
            <person name="Sun Q."/>
            <person name="Mori K."/>
        </authorList>
    </citation>
    <scope>NUCLEOTIDE SEQUENCE [LARGE SCALE GENOMIC DNA]</scope>
    <source>
        <strain evidence="7 8">CCM 3426</strain>
    </source>
</reference>
<dbReference type="PANTHER" id="PTHR43046">
    <property type="entry name" value="GDP-MANNOSE MANNOSYL HYDROLASE"/>
    <property type="match status" value="1"/>
</dbReference>
<dbReference type="EMBL" id="JBHMEI010000006">
    <property type="protein sequence ID" value="MFB9202151.1"/>
    <property type="molecule type" value="Genomic_DNA"/>
</dbReference>
<evidence type="ECO:0000256" key="2">
    <source>
        <dbReference type="ARBA" id="ARBA00005582"/>
    </source>
</evidence>
<organism evidence="7 8">
    <name type="scientific">Nonomuraea spiralis</name>
    <dbReference type="NCBI Taxonomy" id="46182"/>
    <lineage>
        <taxon>Bacteria</taxon>
        <taxon>Bacillati</taxon>
        <taxon>Actinomycetota</taxon>
        <taxon>Actinomycetes</taxon>
        <taxon>Streptosporangiales</taxon>
        <taxon>Streptosporangiaceae</taxon>
        <taxon>Nonomuraea</taxon>
    </lineage>
</organism>
<dbReference type="PANTHER" id="PTHR43046:SF12">
    <property type="entry name" value="GDP-MANNOSE MANNOSYL HYDROLASE"/>
    <property type="match status" value="1"/>
</dbReference>
<dbReference type="InterPro" id="IPR020476">
    <property type="entry name" value="Nudix_hydrolase"/>
</dbReference>
<feature type="domain" description="Nudix hydrolase" evidence="6">
    <location>
        <begin position="8"/>
        <end position="138"/>
    </location>
</feature>
<dbReference type="PROSITE" id="PS00893">
    <property type="entry name" value="NUDIX_BOX"/>
    <property type="match status" value="1"/>
</dbReference>
<sequence length="160" mass="17449">MNDFWSTVNRVVTGAAAYITDERGRALLVKPNYRDHWSFPGGIIDAGEHPAQACAREVAEELGLVLEVGRLLAVSWVDGLAYVPYAMVNFMFDCGVIPSGTAITLQAEELDEYGFHTHEEAARLLPPHAHRRLLAAARARESGGMAYLAPGEDRLVGQEG</sequence>
<comment type="caution">
    <text evidence="7">The sequence shown here is derived from an EMBL/GenBank/DDBJ whole genome shotgun (WGS) entry which is preliminary data.</text>
</comment>
<comment type="cofactor">
    <cofactor evidence="1">
        <name>Mg(2+)</name>
        <dbReference type="ChEBI" id="CHEBI:18420"/>
    </cofactor>
</comment>
<evidence type="ECO:0000259" key="6">
    <source>
        <dbReference type="PROSITE" id="PS51462"/>
    </source>
</evidence>
<evidence type="ECO:0000256" key="4">
    <source>
        <dbReference type="ARBA" id="ARBA00022842"/>
    </source>
</evidence>
<dbReference type="InterPro" id="IPR015797">
    <property type="entry name" value="NUDIX_hydrolase-like_dom_sf"/>
</dbReference>
<evidence type="ECO:0000256" key="3">
    <source>
        <dbReference type="ARBA" id="ARBA00022801"/>
    </source>
</evidence>
<dbReference type="InterPro" id="IPR020084">
    <property type="entry name" value="NUDIX_hydrolase_CS"/>
</dbReference>
<dbReference type="Pfam" id="PF00293">
    <property type="entry name" value="NUDIX"/>
    <property type="match status" value="1"/>
</dbReference>
<dbReference type="RefSeq" id="WP_125644104.1">
    <property type="nucleotide sequence ID" value="NZ_BMRC01000004.1"/>
</dbReference>
<evidence type="ECO:0000256" key="1">
    <source>
        <dbReference type="ARBA" id="ARBA00001946"/>
    </source>
</evidence>
<evidence type="ECO:0000313" key="8">
    <source>
        <dbReference type="Proteomes" id="UP001589647"/>
    </source>
</evidence>
<dbReference type="PROSITE" id="PS51462">
    <property type="entry name" value="NUDIX"/>
    <property type="match status" value="1"/>
</dbReference>
<name>A0ABV5ICA7_9ACTN</name>
<dbReference type="InterPro" id="IPR000086">
    <property type="entry name" value="NUDIX_hydrolase_dom"/>
</dbReference>
<dbReference type="PRINTS" id="PR00502">
    <property type="entry name" value="NUDIXFAMILY"/>
</dbReference>
<gene>
    <name evidence="7" type="ORF">ACFFV7_13210</name>
</gene>
<keyword evidence="8" id="KW-1185">Reference proteome</keyword>
<dbReference type="CDD" id="cd18876">
    <property type="entry name" value="NUDIX_Hydrolase"/>
    <property type="match status" value="1"/>
</dbReference>
<accession>A0ABV5ICA7</accession>
<keyword evidence="4" id="KW-0460">Magnesium</keyword>
<evidence type="ECO:0000256" key="5">
    <source>
        <dbReference type="RuleBase" id="RU003476"/>
    </source>
</evidence>
<comment type="similarity">
    <text evidence="2 5">Belongs to the Nudix hydrolase family.</text>
</comment>
<protein>
    <submittedName>
        <fullName evidence="7">NUDIX domain-containing protein</fullName>
    </submittedName>
</protein>
<dbReference type="Proteomes" id="UP001589647">
    <property type="component" value="Unassembled WGS sequence"/>
</dbReference>
<dbReference type="Gene3D" id="3.90.79.10">
    <property type="entry name" value="Nucleoside Triphosphate Pyrophosphohydrolase"/>
    <property type="match status" value="1"/>
</dbReference>
<evidence type="ECO:0000313" key="7">
    <source>
        <dbReference type="EMBL" id="MFB9202151.1"/>
    </source>
</evidence>
<keyword evidence="3 5" id="KW-0378">Hydrolase</keyword>